<feature type="coiled-coil region" evidence="1">
    <location>
        <begin position="548"/>
        <end position="764"/>
    </location>
</feature>
<dbReference type="GO" id="GO:0051959">
    <property type="term" value="F:dynein light intermediate chain binding"/>
    <property type="evidence" value="ECO:0007669"/>
    <property type="project" value="TreeGrafter"/>
</dbReference>
<feature type="compositionally biased region" description="Polar residues" evidence="2">
    <location>
        <begin position="24"/>
        <end position="33"/>
    </location>
</feature>
<dbReference type="GO" id="GO:0031122">
    <property type="term" value="P:cytoplasmic microtubule organization"/>
    <property type="evidence" value="ECO:0007669"/>
    <property type="project" value="TreeGrafter"/>
</dbReference>
<evidence type="ECO:0000256" key="2">
    <source>
        <dbReference type="SAM" id="MobiDB-lite"/>
    </source>
</evidence>
<dbReference type="Ensembl" id="ENSCCRT00015020831.1">
    <property type="protein sequence ID" value="ENSCCRP00015020098.1"/>
    <property type="gene ID" value="ENSCCRG00015008729.1"/>
</dbReference>
<feature type="region of interest" description="Disordered" evidence="2">
    <location>
        <begin position="825"/>
        <end position="963"/>
    </location>
</feature>
<feature type="coiled-coil region" evidence="1">
    <location>
        <begin position="330"/>
        <end position="364"/>
    </location>
</feature>
<dbReference type="Proteomes" id="UP000694700">
    <property type="component" value="Unplaced"/>
</dbReference>
<organism evidence="3 4">
    <name type="scientific">Cyprinus carpio</name>
    <name type="common">Common carp</name>
    <dbReference type="NCBI Taxonomy" id="7962"/>
    <lineage>
        <taxon>Eukaryota</taxon>
        <taxon>Metazoa</taxon>
        <taxon>Chordata</taxon>
        <taxon>Craniata</taxon>
        <taxon>Vertebrata</taxon>
        <taxon>Euteleostomi</taxon>
        <taxon>Actinopterygii</taxon>
        <taxon>Neopterygii</taxon>
        <taxon>Teleostei</taxon>
        <taxon>Ostariophysi</taxon>
        <taxon>Cypriniformes</taxon>
        <taxon>Cyprinidae</taxon>
        <taxon>Cyprininae</taxon>
        <taxon>Cyprinus</taxon>
    </lineage>
</organism>
<protein>
    <submittedName>
        <fullName evidence="3">Coiled-coil domain containing 88B</fullName>
    </submittedName>
</protein>
<dbReference type="GO" id="GO:0008017">
    <property type="term" value="F:microtubule binding"/>
    <property type="evidence" value="ECO:0007669"/>
    <property type="project" value="TreeGrafter"/>
</dbReference>
<accession>A0A8C1TBR9</accession>
<name>A0A8C1TBR9_CYPCA</name>
<keyword evidence="1" id="KW-0175">Coiled coil</keyword>
<dbReference type="PANTHER" id="PTHR18947">
    <property type="entry name" value="HOOK PROTEINS"/>
    <property type="match status" value="1"/>
</dbReference>
<dbReference type="PANTHER" id="PTHR18947:SF35">
    <property type="entry name" value="COILED-COIL DOMAIN-CONTAINING PROTEIN 88B"/>
    <property type="match status" value="1"/>
</dbReference>
<proteinExistence type="predicted"/>
<evidence type="ECO:0000313" key="3">
    <source>
        <dbReference type="Ensembl" id="ENSCCRP00015020098.1"/>
    </source>
</evidence>
<dbReference type="AlphaFoldDB" id="A0A8C1TBR9"/>
<dbReference type="GO" id="GO:0030705">
    <property type="term" value="P:cytoskeleton-dependent intracellular transport"/>
    <property type="evidence" value="ECO:0007669"/>
    <property type="project" value="TreeGrafter"/>
</dbReference>
<sequence length="963" mass="109781">MNTKERGEAEGEKEIERKKDITEETSQTYSTEAQKTEDDKFSQDTLALHNQLQQALEEADRQNTSAQDLRSKLVEQSKKVLEAEHKLVFLEAENQRLKKAAESLMEARKQIEVLQGESMQQEEELMHLRSQVEFQKMQAAVIAQLEGERAALERERENLRGTVDSLRAAVRKGDQLELTNQNLKADLERLGRTLESARRHEEELQAELRESGVEVESLTRGREEALLEVMRLEQEKEACQAELDSQRRELRQREREMARLRQQLESTTSALEHGNQRACSLEAQNRRMCQEISQLKETCAQFEELQKENLQLGTLNTESKVQIDSLTKDLANESAHSRELSNQIAKLNRTLEELQTKLEMAATQQQRSSPEVAFSPLDSHTQKIEGCESNRQSPSLSGSPQEATFSIVDKANHNQSLGPTIYAAEDSENTRTKQPHTMAETGTGSQEALSQRLINTERENALLQREREVLLSQLTQSQSACAQLREQLDALQRHSISLQENCAKLQALNTKLQVEQASLSSEHVAVLARRNESELRCAALEAESRVWLKEKEESVMRLEAVRRDHERLTALQQRQEAELEELYKELLERKAQLEEAAESIRVERQKMEKVAQEQVESEKELERLKIDNERYQNLQKEWVQVQSELLAQSSVLRAELSTAQLERTRLEGELSTLKEQNQQLDLNSVRLSSQYQLLTQLKANLEEENRHLVEQNQNLAKDNKALLESRLESRDQHHNQQREYLDKLNELRREKQKLVEKIMDQYRVLEPGLSGMCPPKQPKKSNWIADRMKKLIKPKGGSKEGRTQSIAAGSIENLVDTVDGAPISSASVHEQDPISAPVSPSTLRRISEDDQPKANLRTGRRKLGSRHGWALGRGRVGISQSFSPGDQRVQPRIRLRSSQTGSTALWEHDGSPTPSQESPSEEGRVDSEENISPAHSDVSRVSSGTEDFHTSFDKQQDTENKQA</sequence>
<feature type="compositionally biased region" description="Basic and acidic residues" evidence="2">
    <location>
        <begin position="946"/>
        <end position="963"/>
    </location>
</feature>
<feature type="region of interest" description="Disordered" evidence="2">
    <location>
        <begin position="428"/>
        <end position="448"/>
    </location>
</feature>
<evidence type="ECO:0000256" key="1">
    <source>
        <dbReference type="SAM" id="Coils"/>
    </source>
</evidence>
<dbReference type="GO" id="GO:0005813">
    <property type="term" value="C:centrosome"/>
    <property type="evidence" value="ECO:0007669"/>
    <property type="project" value="TreeGrafter"/>
</dbReference>
<feature type="region of interest" description="Disordered" evidence="2">
    <location>
        <begin position="1"/>
        <end position="44"/>
    </location>
</feature>
<dbReference type="GO" id="GO:0005737">
    <property type="term" value="C:cytoplasm"/>
    <property type="evidence" value="ECO:0007669"/>
    <property type="project" value="TreeGrafter"/>
</dbReference>
<evidence type="ECO:0000313" key="4">
    <source>
        <dbReference type="Proteomes" id="UP000694700"/>
    </source>
</evidence>
<reference evidence="3" key="1">
    <citation type="submission" date="2025-08" db="UniProtKB">
        <authorList>
            <consortium name="Ensembl"/>
        </authorList>
    </citation>
    <scope>IDENTIFICATION</scope>
</reference>
<feature type="compositionally biased region" description="Basic and acidic residues" evidence="2">
    <location>
        <begin position="1"/>
        <end position="22"/>
    </location>
</feature>